<dbReference type="EnsemblMetazoa" id="XM_030985800">
    <property type="protein sequence ID" value="XP_030841660"/>
    <property type="gene ID" value="LOC105445103"/>
</dbReference>
<feature type="signal peptide" evidence="4">
    <location>
        <begin position="1"/>
        <end position="24"/>
    </location>
</feature>
<proteinExistence type="predicted"/>
<evidence type="ECO:0000313" key="7">
    <source>
        <dbReference type="EnsemblMetazoa" id="XP_030841660"/>
    </source>
</evidence>
<keyword evidence="8" id="KW-1185">Reference proteome</keyword>
<evidence type="ECO:0000256" key="4">
    <source>
        <dbReference type="SAM" id="SignalP"/>
    </source>
</evidence>
<comment type="caution">
    <text evidence="1">Lacks conserved residue(s) required for the propagation of feature annotation.</text>
</comment>
<dbReference type="InterPro" id="IPR016187">
    <property type="entry name" value="CTDL_fold"/>
</dbReference>
<feature type="compositionally biased region" description="Polar residues" evidence="2">
    <location>
        <begin position="661"/>
        <end position="672"/>
    </location>
</feature>
<feature type="disulfide bond" evidence="1">
    <location>
        <begin position="394"/>
        <end position="403"/>
    </location>
</feature>
<dbReference type="SMART" id="SM00034">
    <property type="entry name" value="CLECT"/>
    <property type="match status" value="1"/>
</dbReference>
<dbReference type="OMA" id="CPGECEN"/>
<evidence type="ECO:0000259" key="6">
    <source>
        <dbReference type="PROSITE" id="PS50041"/>
    </source>
</evidence>
<evidence type="ECO:0000313" key="8">
    <source>
        <dbReference type="Proteomes" id="UP000007110"/>
    </source>
</evidence>
<sequence>MTNMALIICLSVLYILLAIGTTSGSSDWHALEHNSYRYVDTHRTFQDAREYCQKFGGDLAQLKTREINDFVQTLIGNQSVWFGLTDLEENCDYQWIDGSLLNHTFTAWNASDASLCHASSHCVHLLAHGRWQEHNCSSPSSFVCEHSDFHRVIKRPADVYLWVSNPFAPVSDLKVLVITRQQQERIACKHVTYDTRDALTQHISSSIVSLSIPSSSAVHELLLDPNSNYHAAGKIVCGISSEFDEHTTTVSAFHLVPGRDAQPNLGRFTVTAYPGTPVRLGMNKVRRLDGLRLLILAWTFYMSSNTNDRGDIFSPYLGDTAHVETSAGEEHEGAYVARIYDTDNCRTFGFNGSVIQLIVPDCPAGRWGPPACLGICDPCYNGGICHDLSGSCVCPPGFTGDNCLTACGKHRFGSDCEIACGLGQELNISCAGSQICRPDPYGCNCMSGYTGKCYRTCEAGLYGVDCNQTCHCSGGSACDVFSGECPGECENGWSGPSCQVPETCPDGFYGEHCSKVCHCPTVSCDQLTGYCVDVDGACANGYVTDPSRDTYCDVYVGCFDSCSKTCRCSEGASGCNSVTGGCFSGTCLSGWDGPACQTVIDDGSTTTVSETSEPDITGRSLRSAWSGGSALWALLGITLVCLVVCLGVLFGKRVCGRVSSKPPQTGRSSMSSPAGLMSPSPDDHVHKNPAFSADVDPPDNTYQPLIKGSSVAGTNIAMASSSNEYVDENRPHSVDVGTPEDAYQPLYKGPSSSGSKTLKIEDSYDYVSPIEVSGSSKPRVPKSRDPNEYEMPISPSDGVYQNSSFKVLLQFPN</sequence>
<keyword evidence="3" id="KW-0472">Membrane</keyword>
<feature type="region of interest" description="Disordered" evidence="2">
    <location>
        <begin position="659"/>
        <end position="703"/>
    </location>
</feature>
<dbReference type="PROSITE" id="PS50041">
    <property type="entry name" value="C_TYPE_LECTIN_2"/>
    <property type="match status" value="1"/>
</dbReference>
<dbReference type="PROSITE" id="PS00022">
    <property type="entry name" value="EGF_1"/>
    <property type="match status" value="1"/>
</dbReference>
<dbReference type="SMART" id="SM00181">
    <property type="entry name" value="EGF"/>
    <property type="match status" value="3"/>
</dbReference>
<dbReference type="CDD" id="cd00054">
    <property type="entry name" value="EGF_CA"/>
    <property type="match status" value="1"/>
</dbReference>
<dbReference type="InterPro" id="IPR001304">
    <property type="entry name" value="C-type_lectin-like"/>
</dbReference>
<feature type="transmembrane region" description="Helical" evidence="3">
    <location>
        <begin position="630"/>
        <end position="651"/>
    </location>
</feature>
<dbReference type="PANTHER" id="PTHR24035">
    <property type="entry name" value="MULTIPLE EPIDERMAL GROWTH FACTOR-LIKE DOMAINS PROTEIN"/>
    <property type="match status" value="1"/>
</dbReference>
<keyword evidence="3" id="KW-0812">Transmembrane</keyword>
<dbReference type="PROSITE" id="PS50026">
    <property type="entry name" value="EGF_3"/>
    <property type="match status" value="1"/>
</dbReference>
<evidence type="ECO:0000259" key="5">
    <source>
        <dbReference type="PROSITE" id="PS50026"/>
    </source>
</evidence>
<dbReference type="InParanoid" id="A0A7M7NVP9"/>
<keyword evidence="3" id="KW-1133">Transmembrane helix</keyword>
<protein>
    <submittedName>
        <fullName evidence="7">Uncharacterized protein</fullName>
    </submittedName>
</protein>
<name>A0A7M7NVP9_STRPU</name>
<evidence type="ECO:0000256" key="3">
    <source>
        <dbReference type="SAM" id="Phobius"/>
    </source>
</evidence>
<dbReference type="InterPro" id="IPR016186">
    <property type="entry name" value="C-type_lectin-like/link_sf"/>
</dbReference>
<evidence type="ECO:0000256" key="1">
    <source>
        <dbReference type="PROSITE-ProRule" id="PRU00076"/>
    </source>
</evidence>
<dbReference type="Gene3D" id="3.10.100.10">
    <property type="entry name" value="Mannose-Binding Protein A, subunit A"/>
    <property type="match status" value="1"/>
</dbReference>
<dbReference type="InterPro" id="IPR052108">
    <property type="entry name" value="MEGF/SIB"/>
</dbReference>
<feature type="region of interest" description="Disordered" evidence="2">
    <location>
        <begin position="722"/>
        <end position="800"/>
    </location>
</feature>
<dbReference type="GeneID" id="105445103"/>
<organism evidence="7 8">
    <name type="scientific">Strongylocentrotus purpuratus</name>
    <name type="common">Purple sea urchin</name>
    <dbReference type="NCBI Taxonomy" id="7668"/>
    <lineage>
        <taxon>Eukaryota</taxon>
        <taxon>Metazoa</taxon>
        <taxon>Echinodermata</taxon>
        <taxon>Eleutherozoa</taxon>
        <taxon>Echinozoa</taxon>
        <taxon>Echinoidea</taxon>
        <taxon>Euechinoidea</taxon>
        <taxon>Echinacea</taxon>
        <taxon>Camarodonta</taxon>
        <taxon>Echinidea</taxon>
        <taxon>Strongylocentrotidae</taxon>
        <taxon>Strongylocentrotus</taxon>
    </lineage>
</organism>
<dbReference type="KEGG" id="spu:105445103"/>
<feature type="domain" description="EGF-like" evidence="5">
    <location>
        <begin position="373"/>
        <end position="404"/>
    </location>
</feature>
<keyword evidence="4" id="KW-0732">Signal</keyword>
<dbReference type="OrthoDB" id="6130531at2759"/>
<dbReference type="AlphaFoldDB" id="A0A7M7NVP9"/>
<dbReference type="SUPFAM" id="SSF56436">
    <property type="entry name" value="C-type lectin-like"/>
    <property type="match status" value="1"/>
</dbReference>
<reference evidence="7" key="2">
    <citation type="submission" date="2021-01" db="UniProtKB">
        <authorList>
            <consortium name="EnsemblMetazoa"/>
        </authorList>
    </citation>
    <scope>IDENTIFICATION</scope>
</reference>
<reference evidence="8" key="1">
    <citation type="submission" date="2015-02" db="EMBL/GenBank/DDBJ databases">
        <title>Genome sequencing for Strongylocentrotus purpuratus.</title>
        <authorList>
            <person name="Murali S."/>
            <person name="Liu Y."/>
            <person name="Vee V."/>
            <person name="English A."/>
            <person name="Wang M."/>
            <person name="Skinner E."/>
            <person name="Han Y."/>
            <person name="Muzny D.M."/>
            <person name="Worley K.C."/>
            <person name="Gibbs R.A."/>
        </authorList>
    </citation>
    <scope>NUCLEOTIDE SEQUENCE</scope>
</reference>
<keyword evidence="1" id="KW-1015">Disulfide bond</keyword>
<dbReference type="RefSeq" id="XP_030841660.1">
    <property type="nucleotide sequence ID" value="XM_030985800.1"/>
</dbReference>
<dbReference type="Gene3D" id="2.170.300.10">
    <property type="entry name" value="Tie2 ligand-binding domain superfamily"/>
    <property type="match status" value="1"/>
</dbReference>
<dbReference type="CDD" id="cd00037">
    <property type="entry name" value="CLECT"/>
    <property type="match status" value="1"/>
</dbReference>
<dbReference type="InterPro" id="IPR000742">
    <property type="entry name" value="EGF"/>
</dbReference>
<feature type="domain" description="C-type lectin" evidence="6">
    <location>
        <begin position="31"/>
        <end position="145"/>
    </location>
</feature>
<evidence type="ECO:0000256" key="2">
    <source>
        <dbReference type="SAM" id="MobiDB-lite"/>
    </source>
</evidence>
<accession>A0A7M7NVP9</accession>
<dbReference type="PANTHER" id="PTHR24035:SF109">
    <property type="entry name" value="PROTEIN DRAPER"/>
    <property type="match status" value="1"/>
</dbReference>
<keyword evidence="1" id="KW-0245">EGF-like domain</keyword>
<dbReference type="Pfam" id="PF00059">
    <property type="entry name" value="Lectin_C"/>
    <property type="match status" value="1"/>
</dbReference>
<dbReference type="FunFam" id="2.170.300.10:FF:000003">
    <property type="entry name" value="tyrosine-protein kinase receptor Tie-1 isoform X1"/>
    <property type="match status" value="1"/>
</dbReference>
<dbReference type="Proteomes" id="UP000007110">
    <property type="component" value="Unassembled WGS sequence"/>
</dbReference>
<feature type="chain" id="PRO_5029631408" evidence="4">
    <location>
        <begin position="25"/>
        <end position="813"/>
    </location>
</feature>